<accession>Q8U1B2</accession>
<dbReference type="AlphaFoldDB" id="Q8U1B2"/>
<gene>
    <name evidence="1" type="ordered locus">PF1309</name>
</gene>
<proteinExistence type="predicted"/>
<evidence type="ECO:0000313" key="2">
    <source>
        <dbReference type="Proteomes" id="UP000001013"/>
    </source>
</evidence>
<dbReference type="PaxDb" id="186497-PF1309"/>
<dbReference type="HOGENOM" id="CLU_2299450_0_0_2"/>
<reference evidence="1 2" key="1">
    <citation type="journal article" date="1999" name="Genetics">
        <title>Divergence of the hyperthermophilic archaea Pyrococcus furiosus and P. horikoshii inferred from complete genomic sequences.</title>
        <authorList>
            <person name="Maeder D.L."/>
            <person name="Weiss R.B."/>
            <person name="Dunn D.M."/>
            <person name="Cherry J.L."/>
            <person name="Gonzalez J.M."/>
            <person name="DiRuggiero J."/>
            <person name="Robb F.T."/>
        </authorList>
    </citation>
    <scope>NUCLEOTIDE SEQUENCE [LARGE SCALE GENOMIC DNA]</scope>
    <source>
        <strain evidence="2">ATCC 43587 / DSM 3638 / JCM 8422 / Vc1</strain>
    </source>
</reference>
<name>Q8U1B2_PYRFU</name>
<dbReference type="EMBL" id="AE009950">
    <property type="protein sequence ID" value="AAL81433.1"/>
    <property type="molecule type" value="Genomic_DNA"/>
</dbReference>
<evidence type="ECO:0000313" key="1">
    <source>
        <dbReference type="EMBL" id="AAL81433.1"/>
    </source>
</evidence>
<dbReference type="Proteomes" id="UP000001013">
    <property type="component" value="Chromosome"/>
</dbReference>
<sequence>MGKLVRKSKIPLKIKLKNFMQNCFQFFQLVLLLDNYNFTFLKPPSCFFKNLSPVWIRSLNLRRLKNPDYNHSITNRPFLANFKYFSIKLQLGEDYEIQGY</sequence>
<protein>
    <submittedName>
        <fullName evidence="1">Uncharacterized protein</fullName>
    </submittedName>
</protein>
<organism evidence="1 2">
    <name type="scientific">Pyrococcus furiosus (strain ATCC 43587 / DSM 3638 / JCM 8422 / Vc1)</name>
    <dbReference type="NCBI Taxonomy" id="186497"/>
    <lineage>
        <taxon>Archaea</taxon>
        <taxon>Methanobacteriati</taxon>
        <taxon>Methanobacteriota</taxon>
        <taxon>Thermococci</taxon>
        <taxon>Thermococcales</taxon>
        <taxon>Thermococcaceae</taxon>
        <taxon>Pyrococcus</taxon>
    </lineage>
</organism>
<dbReference type="STRING" id="186497.PF1309"/>
<keyword evidence="2" id="KW-1185">Reference proteome</keyword>
<dbReference type="KEGG" id="pfu:PF1309"/>